<evidence type="ECO:0000313" key="4">
    <source>
        <dbReference type="Proteomes" id="UP001419268"/>
    </source>
</evidence>
<keyword evidence="4" id="KW-1185">Reference proteome</keyword>
<feature type="signal peptide" evidence="1">
    <location>
        <begin position="1"/>
        <end position="25"/>
    </location>
</feature>
<proteinExistence type="predicted"/>
<accession>A0AAP0KUN9</accession>
<dbReference type="Proteomes" id="UP001419268">
    <property type="component" value="Unassembled WGS sequence"/>
</dbReference>
<dbReference type="InterPro" id="IPR056948">
    <property type="entry name" value="PNGaseA_N"/>
</dbReference>
<name>A0AAP0KUN9_9MAGN</name>
<sequence>MTSIMHMCCSIFSSLLLFFSFFTSASPIFPPHASPKEYFEVAAPPPAAAQFPSCALHLPQQEFANTTGAPPATILYTPPDDCSGPWSSVVLELVVSCNGTQRHRIAGIWLAGVEILRSSTVQATKAGASWKVQKDVTKYSSLLQLSNVTLTFMLENTVNDVLTGVLHVNASLLYYNDGDEPNFVAVSDGVGGRDAQFDTIASKRPRMKSQFFYEDPADLVIPIADSGVNGFWFKIENQSNSRAKGIQIPRNTYKAVLEIYASAHEDDEFWYTNPPTFYYKTNNLKSKRGNGCFREIFTTIDDLYVGSVSPFPVLYTGALNPLLWSPAVGIGAFDLPTYDLELTPFLGQLLDGETHFFRIGVADSIPYWLVNANLHLWLDSSSDVVEAKTVVYRAPDLDVQRDNQYRKLNSVFKVASSRQIEFSGFVSSSMGNSTTHVTYQFQFQNVIEFQKKGRLLDAEVFIKSRTDVRVVPPREAQLDLKSQATIVRKYPIHVRAMITPGSAFDSYSSKSEVTHEFEEKVEVELEQENYQSTVFNSQDSRGSLRSRGDEKQGILYGSSHVRQSLRVRDRNRCYSQTLSVDDGVIDENQVVDLCASPRLESI</sequence>
<reference evidence="3 4" key="1">
    <citation type="submission" date="2024-01" db="EMBL/GenBank/DDBJ databases">
        <title>Genome assemblies of Stephania.</title>
        <authorList>
            <person name="Yang L."/>
        </authorList>
    </citation>
    <scope>NUCLEOTIDE SEQUENCE [LARGE SCALE GENOMIC DNA]</scope>
    <source>
        <strain evidence="3">JXDWG</strain>
        <tissue evidence="3">Leaf</tissue>
    </source>
</reference>
<feature type="domain" description="Peptide N-acetyl-beta-D-glucosaminyl asparaginase amidase A N-terminal" evidence="2">
    <location>
        <begin position="48"/>
        <end position="393"/>
    </location>
</feature>
<evidence type="ECO:0000259" key="2">
    <source>
        <dbReference type="Pfam" id="PF12222"/>
    </source>
</evidence>
<dbReference type="AlphaFoldDB" id="A0AAP0KUN9"/>
<dbReference type="EMBL" id="JBBNAG010000002">
    <property type="protein sequence ID" value="KAK9159066.1"/>
    <property type="molecule type" value="Genomic_DNA"/>
</dbReference>
<protein>
    <recommendedName>
        <fullName evidence="2">Peptide N-acetyl-beta-D-glucosaminyl asparaginase amidase A N-terminal domain-containing protein</fullName>
    </recommendedName>
</protein>
<gene>
    <name evidence="3" type="ORF">Scep_005640</name>
</gene>
<keyword evidence="1" id="KW-0732">Signal</keyword>
<evidence type="ECO:0000313" key="3">
    <source>
        <dbReference type="EMBL" id="KAK9159066.1"/>
    </source>
</evidence>
<dbReference type="Pfam" id="PF12222">
    <property type="entry name" value="PNGaseA"/>
    <property type="match status" value="1"/>
</dbReference>
<comment type="caution">
    <text evidence="3">The sequence shown here is derived from an EMBL/GenBank/DDBJ whole genome shotgun (WGS) entry which is preliminary data.</text>
</comment>
<evidence type="ECO:0000256" key="1">
    <source>
        <dbReference type="SAM" id="SignalP"/>
    </source>
</evidence>
<feature type="chain" id="PRO_5042851205" description="Peptide N-acetyl-beta-D-glucosaminyl asparaginase amidase A N-terminal domain-containing protein" evidence="1">
    <location>
        <begin position="26"/>
        <end position="602"/>
    </location>
</feature>
<dbReference type="InterPro" id="IPR021102">
    <property type="entry name" value="PNGase_A"/>
</dbReference>
<dbReference type="PANTHER" id="PTHR31104">
    <property type="entry name" value="PEPTIDE-N4-(N-ACETYL-BETA-GLUCOSAMINYL)ASPARAGINE AMIDASE A PROTEIN"/>
    <property type="match status" value="1"/>
</dbReference>
<organism evidence="3 4">
    <name type="scientific">Stephania cephalantha</name>
    <dbReference type="NCBI Taxonomy" id="152367"/>
    <lineage>
        <taxon>Eukaryota</taxon>
        <taxon>Viridiplantae</taxon>
        <taxon>Streptophyta</taxon>
        <taxon>Embryophyta</taxon>
        <taxon>Tracheophyta</taxon>
        <taxon>Spermatophyta</taxon>
        <taxon>Magnoliopsida</taxon>
        <taxon>Ranunculales</taxon>
        <taxon>Menispermaceae</taxon>
        <taxon>Menispermoideae</taxon>
        <taxon>Cissampelideae</taxon>
        <taxon>Stephania</taxon>
    </lineage>
</organism>